<dbReference type="PANTHER" id="PTHR10977:SF3">
    <property type="entry name" value="DIPHOSPHOMEVALONATE DECARBOXYLASE"/>
    <property type="match status" value="1"/>
</dbReference>
<evidence type="ECO:0000256" key="2">
    <source>
        <dbReference type="ARBA" id="ARBA00012296"/>
    </source>
</evidence>
<sequence>MRAKARAHTNIALIKYWGKRDEKLFLPTNNSLSMTLDQFYTETVVEFNPDLKQDKFILDGIEMNPEETAKVSRFMDKIRRYTGQSHYALIDSINHVPTAAGFASSASGYAALAAAAMKASGVSFSENELSIMARQGSGSASRSIYGGFVEWQKGEKEDGSDCYAVPILEQGAWDLRVLSVEVTHEVKKVLSREGMKRTVETSPFFAGWLEAVAEDLVEAKAAIAKRDFIHLGETLERNALRMHATTLGANPPFMYWQSSTVKVMEAVQALRENGIHAYFTIDAGPNVKVVCQPEDEEQILDALSELDVVQNIYRCKVGPGVSYLEG</sequence>
<evidence type="ECO:0000256" key="4">
    <source>
        <dbReference type="ARBA" id="ARBA00022741"/>
    </source>
</evidence>
<dbReference type="InterPro" id="IPR029765">
    <property type="entry name" value="Mev_diP_decarb"/>
</dbReference>
<evidence type="ECO:0000256" key="3">
    <source>
        <dbReference type="ARBA" id="ARBA00022516"/>
    </source>
</evidence>
<dbReference type="HOGENOM" id="CLU_040369_0_0_9"/>
<dbReference type="SUPFAM" id="SSF54211">
    <property type="entry name" value="Ribosomal protein S5 domain 2-like"/>
    <property type="match status" value="1"/>
</dbReference>
<dbReference type="Pfam" id="PF18376">
    <property type="entry name" value="MDD_C"/>
    <property type="match status" value="1"/>
</dbReference>
<dbReference type="Gene3D" id="3.30.230.10">
    <property type="match status" value="1"/>
</dbReference>
<keyword evidence="11" id="KW-1185">Reference proteome</keyword>
<dbReference type="FunFam" id="3.30.230.10:FF:000072">
    <property type="entry name" value="Diphosphomevalonate decarboxylase"/>
    <property type="match status" value="1"/>
</dbReference>
<dbReference type="PATRIC" id="fig|698758.3.peg.285"/>
<gene>
    <name evidence="10" type="primary">mvaD</name>
    <name evidence="10" type="ordered locus">AXY_02830</name>
</gene>
<dbReference type="InterPro" id="IPR020568">
    <property type="entry name" value="Ribosomal_Su5_D2-typ_SF"/>
</dbReference>
<evidence type="ECO:0000313" key="11">
    <source>
        <dbReference type="Proteomes" id="UP000006294"/>
    </source>
</evidence>
<dbReference type="eggNOG" id="COG3407">
    <property type="taxonomic scope" value="Bacteria"/>
</dbReference>
<keyword evidence="3" id="KW-0444">Lipid biosynthesis</keyword>
<proteinExistence type="inferred from homology"/>
<dbReference type="Gene3D" id="3.30.70.890">
    <property type="entry name" value="GHMP kinase, C-terminal domain"/>
    <property type="match status" value="1"/>
</dbReference>
<dbReference type="InterPro" id="IPR036554">
    <property type="entry name" value="GHMP_kinase_C_sf"/>
</dbReference>
<organism evidence="10 11">
    <name type="scientific">Amphibacillus xylanus (strain ATCC 51415 / DSM 6626 / JCM 7361 / LMG 17667 / NBRC 15112 / Ep01)</name>
    <dbReference type="NCBI Taxonomy" id="698758"/>
    <lineage>
        <taxon>Bacteria</taxon>
        <taxon>Bacillati</taxon>
        <taxon>Bacillota</taxon>
        <taxon>Bacilli</taxon>
        <taxon>Bacillales</taxon>
        <taxon>Bacillaceae</taxon>
        <taxon>Amphibacillus</taxon>
    </lineage>
</organism>
<dbReference type="STRING" id="698758.AXY_02830"/>
<dbReference type="SUPFAM" id="SSF55060">
    <property type="entry name" value="GHMP Kinase, C-terminal domain"/>
    <property type="match status" value="1"/>
</dbReference>
<dbReference type="EMBL" id="AP012050">
    <property type="protein sequence ID" value="BAM46415.1"/>
    <property type="molecule type" value="Genomic_DNA"/>
</dbReference>
<dbReference type="PANTHER" id="PTHR10977">
    <property type="entry name" value="DIPHOSPHOMEVALONATE DECARBOXYLASE"/>
    <property type="match status" value="1"/>
</dbReference>
<evidence type="ECO:0000259" key="8">
    <source>
        <dbReference type="Pfam" id="PF18376"/>
    </source>
</evidence>
<evidence type="ECO:0000313" key="10">
    <source>
        <dbReference type="EMBL" id="BAM46415.1"/>
    </source>
</evidence>
<evidence type="ECO:0000256" key="7">
    <source>
        <dbReference type="ARBA" id="ARBA00023239"/>
    </source>
</evidence>
<dbReference type="PIRSF" id="PIRSF015950">
    <property type="entry name" value="Mev_P_decrbx"/>
    <property type="match status" value="1"/>
</dbReference>
<dbReference type="GO" id="GO:0019287">
    <property type="term" value="P:isopentenyl diphosphate biosynthetic process, mevalonate pathway"/>
    <property type="evidence" value="ECO:0007669"/>
    <property type="project" value="InterPro"/>
</dbReference>
<dbReference type="GO" id="GO:0005829">
    <property type="term" value="C:cytosol"/>
    <property type="evidence" value="ECO:0007669"/>
    <property type="project" value="InterPro"/>
</dbReference>
<dbReference type="InterPro" id="IPR005935">
    <property type="entry name" value="Mev_decarb"/>
</dbReference>
<reference evidence="10 11" key="1">
    <citation type="submission" date="2011-01" db="EMBL/GenBank/DDBJ databases">
        <title>Whole genome sequence of Amphibacillus xylinus NBRC 15112.</title>
        <authorList>
            <person name="Nakazawa H."/>
            <person name="Katano Y."/>
            <person name="Nakamura S."/>
            <person name="Sasagawa M."/>
            <person name="Fukada J."/>
            <person name="Arai T."/>
            <person name="Sasakura N."/>
            <person name="Mochizuki D."/>
            <person name="Hosoyama A."/>
            <person name="Harada K."/>
            <person name="Horikawa H."/>
            <person name="Kato Y."/>
            <person name="Harada T."/>
            <person name="Sasaki K."/>
            <person name="Sekiguchi M."/>
            <person name="Hodoyama M."/>
            <person name="Nishiko R."/>
            <person name="Narita H."/>
            <person name="Hanamaki A."/>
            <person name="Hata C."/>
            <person name="Konno Y."/>
            <person name="Niimura Y."/>
            <person name="Yamazaki S."/>
            <person name="Fujita N."/>
        </authorList>
    </citation>
    <scope>NUCLEOTIDE SEQUENCE [LARGE SCALE GENOMIC DNA]</scope>
    <source>
        <strain evidence="11">ATCC 51415 / DSM 6626 / JCM 7361 / LMG 17667 / NBRC 15112 / Ep01</strain>
    </source>
</reference>
<evidence type="ECO:0000256" key="5">
    <source>
        <dbReference type="ARBA" id="ARBA00022840"/>
    </source>
</evidence>
<name>K0IVG8_AMPXN</name>
<accession>K0IVG8</accession>
<dbReference type="GO" id="GO:0004163">
    <property type="term" value="F:diphosphomevalonate decarboxylase activity"/>
    <property type="evidence" value="ECO:0007669"/>
    <property type="project" value="UniProtKB-EC"/>
</dbReference>
<comment type="similarity">
    <text evidence="1">Belongs to the diphosphomevalonate decarboxylase family.</text>
</comment>
<dbReference type="InterPro" id="IPR053859">
    <property type="entry name" value="MVD-like_N"/>
</dbReference>
<dbReference type="KEGG" id="axl:AXY_02830"/>
<dbReference type="Proteomes" id="UP000006294">
    <property type="component" value="Chromosome"/>
</dbReference>
<dbReference type="GO" id="GO:0005524">
    <property type="term" value="F:ATP binding"/>
    <property type="evidence" value="ECO:0007669"/>
    <property type="project" value="UniProtKB-KW"/>
</dbReference>
<keyword evidence="4" id="KW-0547">Nucleotide-binding</keyword>
<protein>
    <recommendedName>
        <fullName evidence="2">diphosphomevalonate decarboxylase</fullName>
        <ecNumber evidence="2">4.1.1.33</ecNumber>
    </recommendedName>
</protein>
<dbReference type="RefSeq" id="WP_015009021.1">
    <property type="nucleotide sequence ID" value="NC_018704.1"/>
</dbReference>
<keyword evidence="7 10" id="KW-0456">Lyase</keyword>
<dbReference type="Pfam" id="PF22700">
    <property type="entry name" value="MVD-like_N"/>
    <property type="match status" value="1"/>
</dbReference>
<feature type="domain" description="Mvd1 C-terminal" evidence="8">
    <location>
        <begin position="182"/>
        <end position="305"/>
    </location>
</feature>
<dbReference type="InterPro" id="IPR041431">
    <property type="entry name" value="Mvd1_C"/>
</dbReference>
<dbReference type="AlphaFoldDB" id="K0IVG8"/>
<dbReference type="InterPro" id="IPR014721">
    <property type="entry name" value="Ribsml_uS5_D2-typ_fold_subgr"/>
</dbReference>
<evidence type="ECO:0000256" key="1">
    <source>
        <dbReference type="ARBA" id="ARBA00008831"/>
    </source>
</evidence>
<dbReference type="NCBIfam" id="TIGR01240">
    <property type="entry name" value="mevDPdecarb"/>
    <property type="match status" value="1"/>
</dbReference>
<keyword evidence="6" id="KW-0443">Lipid metabolism</keyword>
<dbReference type="OrthoDB" id="5498344at2"/>
<evidence type="ECO:0000256" key="6">
    <source>
        <dbReference type="ARBA" id="ARBA00023098"/>
    </source>
</evidence>
<evidence type="ECO:0000259" key="9">
    <source>
        <dbReference type="Pfam" id="PF22700"/>
    </source>
</evidence>
<dbReference type="EC" id="4.1.1.33" evidence="2"/>
<feature type="domain" description="Diphosphomevalonate decarboxylase-like N-terminal" evidence="9">
    <location>
        <begin position="7"/>
        <end position="164"/>
    </location>
</feature>
<keyword evidence="5" id="KW-0067">ATP-binding</keyword>